<dbReference type="PANTHER" id="PTHR35936:SF35">
    <property type="entry name" value="L-CYSTINE-BINDING PROTEIN TCYJ"/>
    <property type="match status" value="1"/>
</dbReference>
<feature type="chain" id="PRO_5022182406" evidence="2">
    <location>
        <begin position="29"/>
        <end position="270"/>
    </location>
</feature>
<feature type="domain" description="Solute-binding protein family 3/N-terminal" evidence="3">
    <location>
        <begin position="49"/>
        <end position="249"/>
    </location>
</feature>
<dbReference type="EMBL" id="VLLC01000017">
    <property type="protein sequence ID" value="TWI70655.1"/>
    <property type="molecule type" value="Genomic_DNA"/>
</dbReference>
<reference evidence="4 5" key="1">
    <citation type="submission" date="2019-07" db="EMBL/GenBank/DDBJ databases">
        <title>Genome sequencing of 100 strains of the haloalkaliphilic chemolithoautotrophic sulfur-oxidizing bacterium Thioalkalivibrio.</title>
        <authorList>
            <person name="Muyzer G."/>
        </authorList>
    </citation>
    <scope>NUCLEOTIDE SEQUENCE [LARGE SCALE GENOMIC DNA]</scope>
    <source>
        <strain evidence="4 5">ASO4-4</strain>
    </source>
</reference>
<name>A0A562RNM2_9BACT</name>
<dbReference type="PANTHER" id="PTHR35936">
    <property type="entry name" value="MEMBRANE-BOUND LYTIC MUREIN TRANSGLYCOSYLASE F"/>
    <property type="match status" value="1"/>
</dbReference>
<keyword evidence="5" id="KW-1185">Reference proteome</keyword>
<dbReference type="RefSeq" id="WP_186443079.1">
    <property type="nucleotide sequence ID" value="NZ_VLLC01000017.1"/>
</dbReference>
<dbReference type="SUPFAM" id="SSF53850">
    <property type="entry name" value="Periplasmic binding protein-like II"/>
    <property type="match status" value="1"/>
</dbReference>
<feature type="signal peptide" evidence="2">
    <location>
        <begin position="1"/>
        <end position="28"/>
    </location>
</feature>
<accession>A0A562RNM2</accession>
<dbReference type="AlphaFoldDB" id="A0A562RNM2"/>
<protein>
    <submittedName>
        <fullName evidence="4">ABC-type amino acid transport substrate-binding protein</fullName>
    </submittedName>
</protein>
<organism evidence="4 5">
    <name type="scientific">Desulfobotulus alkaliphilus</name>
    <dbReference type="NCBI Taxonomy" id="622671"/>
    <lineage>
        <taxon>Bacteria</taxon>
        <taxon>Pseudomonadati</taxon>
        <taxon>Thermodesulfobacteriota</taxon>
        <taxon>Desulfobacteria</taxon>
        <taxon>Desulfobacterales</taxon>
        <taxon>Desulfobacteraceae</taxon>
        <taxon>Desulfobotulus</taxon>
    </lineage>
</organism>
<dbReference type="Proteomes" id="UP000318307">
    <property type="component" value="Unassembled WGS sequence"/>
</dbReference>
<dbReference type="InterPro" id="IPR001638">
    <property type="entry name" value="Solute-binding_3/MltF_N"/>
</dbReference>
<evidence type="ECO:0000259" key="3">
    <source>
        <dbReference type="Pfam" id="PF00497"/>
    </source>
</evidence>
<dbReference type="Gene3D" id="3.40.190.10">
    <property type="entry name" value="Periplasmic binding protein-like II"/>
    <property type="match status" value="2"/>
</dbReference>
<sequence>MSEKKHVFRCILFLLSAVLLSLSFKARADDFSSVIHIATPEWAGQTHADGTGFFFEILKKIYEPEGVKVSWEFANWNRSLNLVKNAHADAMPSVWREDADAAGLRVPALPLYIEYTVAVFKRERFPDWKGQNSLRGRSVVWFRGYDYHLRNPLKGIVMHRMEIPHDGNPWRLLAADRVDAFIDSRIDVDRYVDTHMVDTLVYRVAPLWGQKAYLAFSDKPSSLELMDLFDRGMARLLASGELEKLHEKWQVAGFYASAWEQPGEIVLERP</sequence>
<evidence type="ECO:0000313" key="4">
    <source>
        <dbReference type="EMBL" id="TWI70655.1"/>
    </source>
</evidence>
<evidence type="ECO:0000256" key="1">
    <source>
        <dbReference type="ARBA" id="ARBA00022729"/>
    </source>
</evidence>
<evidence type="ECO:0000313" key="5">
    <source>
        <dbReference type="Proteomes" id="UP000318307"/>
    </source>
</evidence>
<proteinExistence type="predicted"/>
<evidence type="ECO:0000256" key="2">
    <source>
        <dbReference type="SAM" id="SignalP"/>
    </source>
</evidence>
<gene>
    <name evidence="4" type="ORF">LZ24_02225</name>
</gene>
<dbReference type="Pfam" id="PF00497">
    <property type="entry name" value="SBP_bac_3"/>
    <property type="match status" value="1"/>
</dbReference>
<comment type="caution">
    <text evidence="4">The sequence shown here is derived from an EMBL/GenBank/DDBJ whole genome shotgun (WGS) entry which is preliminary data.</text>
</comment>
<keyword evidence="1 2" id="KW-0732">Signal</keyword>